<dbReference type="PROSITE" id="PS51257">
    <property type="entry name" value="PROKAR_LIPOPROTEIN"/>
    <property type="match status" value="1"/>
</dbReference>
<dbReference type="Gene3D" id="1.25.40.10">
    <property type="entry name" value="Tetratricopeptide repeat domain"/>
    <property type="match status" value="1"/>
</dbReference>
<dbReference type="EMBL" id="NTJD01000008">
    <property type="protein sequence ID" value="PCD76027.1"/>
    <property type="molecule type" value="Genomic_DNA"/>
</dbReference>
<reference evidence="2 3" key="1">
    <citation type="submission" date="2017-09" db="EMBL/GenBank/DDBJ databases">
        <title>A multilocus sequence analysis scheme for characterization of bacteria in the genus Thioclava.</title>
        <authorList>
            <person name="Liu Y."/>
            <person name="Shao Z."/>
        </authorList>
    </citation>
    <scope>NUCLEOTIDE SEQUENCE [LARGE SCALE GENOMIC DNA]</scope>
    <source>
        <strain evidence="2 3">CAU 1312</strain>
    </source>
</reference>
<name>A0A2A4CNJ0_9RHOB</name>
<organism evidence="2 3">
    <name type="scientific">Pseudothioclava arenosa</name>
    <dbReference type="NCBI Taxonomy" id="1795308"/>
    <lineage>
        <taxon>Bacteria</taxon>
        <taxon>Pseudomonadati</taxon>
        <taxon>Pseudomonadota</taxon>
        <taxon>Alphaproteobacteria</taxon>
        <taxon>Rhodobacterales</taxon>
        <taxon>Paracoccaceae</taxon>
        <taxon>Pseudothioclava</taxon>
    </lineage>
</organism>
<sequence length="177" mass="19240">MRTISSTLLACLAAVALSGCTEEGFGNLSAFGDNASTIADTASLDYYPDDELIVASKVQFKNGHFGKAGAYARKALEVAPSDPQALLLYAAAQDRLRRFDEADKAYRKLQPVIGNRIEFHNNYGYSMMLRGNLVAARKHFIAAYEIDPSNATVANNLELLRNSTGYPRRASGDLQGI</sequence>
<accession>A0A2A4CNJ0</accession>
<protein>
    <submittedName>
        <fullName evidence="2">Uncharacterized protein</fullName>
    </submittedName>
</protein>
<evidence type="ECO:0000313" key="2">
    <source>
        <dbReference type="EMBL" id="PCD76027.1"/>
    </source>
</evidence>
<dbReference type="AlphaFoldDB" id="A0A2A4CNJ0"/>
<evidence type="ECO:0000256" key="1">
    <source>
        <dbReference type="SAM" id="SignalP"/>
    </source>
</evidence>
<gene>
    <name evidence="2" type="ORF">CLN94_11095</name>
</gene>
<keyword evidence="3" id="KW-1185">Reference proteome</keyword>
<dbReference type="RefSeq" id="WP_096434014.1">
    <property type="nucleotide sequence ID" value="NZ_NTJD01000008.1"/>
</dbReference>
<dbReference type="Proteomes" id="UP000243507">
    <property type="component" value="Unassembled WGS sequence"/>
</dbReference>
<evidence type="ECO:0000313" key="3">
    <source>
        <dbReference type="Proteomes" id="UP000243507"/>
    </source>
</evidence>
<feature type="signal peptide" evidence="1">
    <location>
        <begin position="1"/>
        <end position="21"/>
    </location>
</feature>
<dbReference type="Pfam" id="PF13432">
    <property type="entry name" value="TPR_16"/>
    <property type="match status" value="1"/>
</dbReference>
<comment type="caution">
    <text evidence="2">The sequence shown here is derived from an EMBL/GenBank/DDBJ whole genome shotgun (WGS) entry which is preliminary data.</text>
</comment>
<dbReference type="OrthoDB" id="8445347at2"/>
<dbReference type="InterPro" id="IPR011990">
    <property type="entry name" value="TPR-like_helical_dom_sf"/>
</dbReference>
<proteinExistence type="predicted"/>
<dbReference type="SUPFAM" id="SSF48452">
    <property type="entry name" value="TPR-like"/>
    <property type="match status" value="1"/>
</dbReference>
<keyword evidence="1" id="KW-0732">Signal</keyword>
<feature type="chain" id="PRO_5012087991" evidence="1">
    <location>
        <begin position="22"/>
        <end position="177"/>
    </location>
</feature>